<reference evidence="2" key="1">
    <citation type="journal article" date="2017" name="bioRxiv">
        <title>Comparative analysis of the genomes of Stylophora pistillata and Acropora digitifera provides evidence for extensive differences between species of corals.</title>
        <authorList>
            <person name="Voolstra C.R."/>
            <person name="Li Y."/>
            <person name="Liew Y.J."/>
            <person name="Baumgarten S."/>
            <person name="Zoccola D."/>
            <person name="Flot J.-F."/>
            <person name="Tambutte S."/>
            <person name="Allemand D."/>
            <person name="Aranda M."/>
        </authorList>
    </citation>
    <scope>NUCLEOTIDE SEQUENCE [LARGE SCALE GENOMIC DNA]</scope>
</reference>
<dbReference type="InterPro" id="IPR036116">
    <property type="entry name" value="FN3_sf"/>
</dbReference>
<gene>
    <name evidence="1" type="ORF">AWC38_SpisGene21080</name>
</gene>
<dbReference type="AlphaFoldDB" id="A0A2B4RD62"/>
<organism evidence="1 2">
    <name type="scientific">Stylophora pistillata</name>
    <name type="common">Smooth cauliflower coral</name>
    <dbReference type="NCBI Taxonomy" id="50429"/>
    <lineage>
        <taxon>Eukaryota</taxon>
        <taxon>Metazoa</taxon>
        <taxon>Cnidaria</taxon>
        <taxon>Anthozoa</taxon>
        <taxon>Hexacorallia</taxon>
        <taxon>Scleractinia</taxon>
        <taxon>Astrocoeniina</taxon>
        <taxon>Pocilloporidae</taxon>
        <taxon>Stylophora</taxon>
    </lineage>
</organism>
<dbReference type="EMBL" id="LSMT01000738">
    <property type="protein sequence ID" value="PFX14743.1"/>
    <property type="molecule type" value="Genomic_DNA"/>
</dbReference>
<name>A0A2B4RD62_STYPI</name>
<comment type="caution">
    <text evidence="1">The sequence shown here is derived from an EMBL/GenBank/DDBJ whole genome shotgun (WGS) entry which is preliminary data.</text>
</comment>
<accession>A0A2B4RD62</accession>
<proteinExistence type="predicted"/>
<protein>
    <submittedName>
        <fullName evidence="1">Uncharacterized protein</fullName>
    </submittedName>
</protein>
<evidence type="ECO:0000313" key="1">
    <source>
        <dbReference type="EMBL" id="PFX14743.1"/>
    </source>
</evidence>
<dbReference type="OrthoDB" id="4062651at2759"/>
<dbReference type="SUPFAM" id="SSF49265">
    <property type="entry name" value="Fibronectin type III"/>
    <property type="match status" value="1"/>
</dbReference>
<dbReference type="Proteomes" id="UP000225706">
    <property type="component" value="Unassembled WGS sequence"/>
</dbReference>
<evidence type="ECO:0000313" key="2">
    <source>
        <dbReference type="Proteomes" id="UP000225706"/>
    </source>
</evidence>
<sequence>MLAGTGSELNTLPQPAPVSDLALISLLYDINQYPSNRIKLMANWTQSKLDPPESPEKDRQVRNLSSSLIAIEDGFRFTARLTWLPPLYPHKTVEYYLIFKYGYTNVWTIFKDGAPQSASNTILISTPDPDPSQIKVQTLVLESFVLLPQTGQFGLEVSWKKPLFNYSQVLSYTVSSKIDHGDENVAKTTSKMAFTVPTLHNGHLVRFFFLNSFAISCLGVQRNSYSYDNIVKEARCTAKCYTQVTPHFINGIEGKSTTETSSAPVPPDGELMVQNLTTVGKFVEREQSNTFAVNVSWEPPSFKYRRVTYYNVSCHSSGYPRDEFRSYSKTNLQRTSIRIAAILPRQLVNIEVTPFYNDKYITGKSKKTVGNAPGPRTDLVKVVGLSRNELMPSSDESFRTTVFWQKPLFNHSVVQYYRYRISNTSSETVGKKKRRAIDLNTDLTTVLTSPHATLRTVELCCRLRANFRQTFQGIFFKFKVAVVTENSSISIGEETNNICK</sequence>
<keyword evidence="2" id="KW-1185">Reference proteome</keyword>